<protein>
    <recommendedName>
        <fullName evidence="1">protein acetyllysine N-acetyltransferase</fullName>
        <ecNumber evidence="1">2.3.1.286</ecNumber>
    </recommendedName>
</protein>
<evidence type="ECO:0000259" key="5">
    <source>
        <dbReference type="PROSITE" id="PS50305"/>
    </source>
</evidence>
<keyword evidence="4" id="KW-0479">Metal-binding</keyword>
<dbReference type="Proteomes" id="UP000028939">
    <property type="component" value="Chromosome"/>
</dbReference>
<keyword evidence="7" id="KW-1185">Reference proteome</keyword>
<dbReference type="InterPro" id="IPR003000">
    <property type="entry name" value="Sirtuin"/>
</dbReference>
<dbReference type="GO" id="GO:0017136">
    <property type="term" value="F:histone deacetylase activity, NAD-dependent"/>
    <property type="evidence" value="ECO:0007669"/>
    <property type="project" value="TreeGrafter"/>
</dbReference>
<feature type="binding site" evidence="4">
    <location>
        <position position="212"/>
    </location>
    <ligand>
        <name>Zn(2+)</name>
        <dbReference type="ChEBI" id="CHEBI:29105"/>
    </ligand>
</feature>
<dbReference type="GO" id="GO:0070403">
    <property type="term" value="F:NAD+ binding"/>
    <property type="evidence" value="ECO:0007669"/>
    <property type="project" value="InterPro"/>
</dbReference>
<dbReference type="PANTHER" id="PTHR11085">
    <property type="entry name" value="NAD-DEPENDENT PROTEIN DEACYLASE SIRTUIN-5, MITOCHONDRIAL-RELATED"/>
    <property type="match status" value="1"/>
</dbReference>
<organism evidence="6 7">
    <name type="scientific">Corynebacterium ureicelerivorans</name>
    <dbReference type="NCBI Taxonomy" id="401472"/>
    <lineage>
        <taxon>Bacteria</taxon>
        <taxon>Bacillati</taxon>
        <taxon>Actinomycetota</taxon>
        <taxon>Actinomycetes</taxon>
        <taxon>Mycobacteriales</taxon>
        <taxon>Corynebacteriaceae</taxon>
        <taxon>Corynebacterium</taxon>
    </lineage>
</organism>
<dbReference type="Gene3D" id="3.30.1600.10">
    <property type="entry name" value="SIR2/SIRT2 'Small Domain"/>
    <property type="match status" value="1"/>
</dbReference>
<dbReference type="HOGENOM" id="CLU_023643_3_2_11"/>
<dbReference type="InterPro" id="IPR026590">
    <property type="entry name" value="Ssirtuin_cat_dom"/>
</dbReference>
<dbReference type="AlphaFoldDB" id="A0A077HMT7"/>
<evidence type="ECO:0000256" key="1">
    <source>
        <dbReference type="ARBA" id="ARBA00012928"/>
    </source>
</evidence>
<dbReference type="STRING" id="401472.CUREI_00290"/>
<evidence type="ECO:0000313" key="6">
    <source>
        <dbReference type="EMBL" id="AIL95967.1"/>
    </source>
</evidence>
<dbReference type="SUPFAM" id="SSF52467">
    <property type="entry name" value="DHS-like NAD/FAD-binding domain"/>
    <property type="match status" value="1"/>
</dbReference>
<feature type="binding site" evidence="4">
    <location>
        <position position="157"/>
    </location>
    <ligand>
        <name>Zn(2+)</name>
        <dbReference type="ChEBI" id="CHEBI:29105"/>
    </ligand>
</feature>
<name>A0A077HMT7_9CORY</name>
<dbReference type="EC" id="2.3.1.286" evidence="1"/>
<dbReference type="GO" id="GO:0046872">
    <property type="term" value="F:metal ion binding"/>
    <property type="evidence" value="ECO:0007669"/>
    <property type="project" value="UniProtKB-KW"/>
</dbReference>
<keyword evidence="2" id="KW-0808">Transferase</keyword>
<gene>
    <name evidence="6" type="ORF">CUREI_00290</name>
</gene>
<sequence length="310" mass="33831">MDTHFDDPAIAMAHRSAVRSIERVVTETTSPTPGADARIIAQLRNPKTLIITGAGISTDSGIPDYRSANGRLTKGRPMTFQEFAHSPAQVHRYWARAFVGMHYMRQAQPNRAHYALVELERAGLIRGIVTQNVDGLHTQAGSDNVIALHGDMEHVVCLDCGALHERPLIDALLTAANPTYFDSVEVEGSMLNPDGDVELKDADVARFRMIACPTCQGQRLKPHVVYFGENVPKERRQAAAQWLEESTGVIAIGTSLAVMSGYKFILDARKQGKPTAVINGGPGRADGKVDTLWRTRVADALDEILDGLDL</sequence>
<dbReference type="Pfam" id="PF02146">
    <property type="entry name" value="SIR2"/>
    <property type="match status" value="1"/>
</dbReference>
<dbReference type="KEGG" id="cuv:CUREI_00290"/>
<keyword evidence="3" id="KW-0520">NAD</keyword>
<feature type="binding site" evidence="4">
    <location>
        <position position="215"/>
    </location>
    <ligand>
        <name>Zn(2+)</name>
        <dbReference type="ChEBI" id="CHEBI:29105"/>
    </ligand>
</feature>
<dbReference type="InterPro" id="IPR029035">
    <property type="entry name" value="DHS-like_NAD/FAD-binding_dom"/>
</dbReference>
<evidence type="ECO:0000313" key="7">
    <source>
        <dbReference type="Proteomes" id="UP000028939"/>
    </source>
</evidence>
<feature type="active site" description="Proton acceptor" evidence="4">
    <location>
        <position position="149"/>
    </location>
</feature>
<dbReference type="InterPro" id="IPR026591">
    <property type="entry name" value="Sirtuin_cat_small_dom_sf"/>
</dbReference>
<dbReference type="EMBL" id="CP009215">
    <property type="protein sequence ID" value="AIL95967.1"/>
    <property type="molecule type" value="Genomic_DNA"/>
</dbReference>
<evidence type="ECO:0000256" key="2">
    <source>
        <dbReference type="ARBA" id="ARBA00022679"/>
    </source>
</evidence>
<reference evidence="6 7" key="1">
    <citation type="submission" date="2014-08" db="EMBL/GenBank/DDBJ databases">
        <title>Complete genome sequence of Corynebacterium ureicelerivorans DSM 45051, a lipophilic and urea-splitting isolate from a blood culture of a septicaemia patient.</title>
        <authorList>
            <person name="Tippelt A."/>
            <person name="Albersmeier A."/>
            <person name="Brinkrolf K."/>
            <person name="Ruckert C."/>
            <person name="Tauch A."/>
        </authorList>
    </citation>
    <scope>NUCLEOTIDE SEQUENCE [LARGE SCALE GENOMIC DNA]</scope>
    <source>
        <strain evidence="6 7">IMMIB RIV-2301</strain>
    </source>
</reference>
<dbReference type="OrthoDB" id="9800582at2"/>
<dbReference type="PROSITE" id="PS50305">
    <property type="entry name" value="SIRTUIN"/>
    <property type="match status" value="1"/>
</dbReference>
<keyword evidence="4" id="KW-0862">Zinc</keyword>
<feature type="binding site" evidence="4">
    <location>
        <position position="160"/>
    </location>
    <ligand>
        <name>Zn(2+)</name>
        <dbReference type="ChEBI" id="CHEBI:29105"/>
    </ligand>
</feature>
<accession>A0A077HMT7</accession>
<dbReference type="InterPro" id="IPR050134">
    <property type="entry name" value="NAD-dep_sirtuin_deacylases"/>
</dbReference>
<dbReference type="RefSeq" id="WP_038609045.1">
    <property type="nucleotide sequence ID" value="NZ_CP009215.1"/>
</dbReference>
<feature type="domain" description="Deacetylase sirtuin-type" evidence="5">
    <location>
        <begin position="26"/>
        <end position="310"/>
    </location>
</feature>
<proteinExistence type="predicted"/>
<dbReference type="Gene3D" id="3.40.50.1220">
    <property type="entry name" value="TPP-binding domain"/>
    <property type="match status" value="1"/>
</dbReference>
<evidence type="ECO:0000256" key="3">
    <source>
        <dbReference type="ARBA" id="ARBA00023027"/>
    </source>
</evidence>
<dbReference type="PANTHER" id="PTHR11085:SF10">
    <property type="entry name" value="NAD-DEPENDENT PROTEIN DEACYLASE SIRTUIN-5, MITOCHONDRIAL-RELATED"/>
    <property type="match status" value="1"/>
</dbReference>
<evidence type="ECO:0000256" key="4">
    <source>
        <dbReference type="PROSITE-ProRule" id="PRU00236"/>
    </source>
</evidence>